<dbReference type="SMART" id="SM00028">
    <property type="entry name" value="TPR"/>
    <property type="match status" value="2"/>
</dbReference>
<dbReference type="Pfam" id="PF11741">
    <property type="entry name" value="AMIN"/>
    <property type="match status" value="1"/>
</dbReference>
<dbReference type="Gene3D" id="1.25.40.10">
    <property type="entry name" value="Tetratricopeptide repeat domain"/>
    <property type="match status" value="1"/>
</dbReference>
<name>A0A399FXY5_UNCN2</name>
<feature type="domain" description="AMIN" evidence="3">
    <location>
        <begin position="31"/>
        <end position="109"/>
    </location>
</feature>
<evidence type="ECO:0000259" key="3">
    <source>
        <dbReference type="Pfam" id="PF11741"/>
    </source>
</evidence>
<evidence type="ECO:0000256" key="2">
    <source>
        <dbReference type="SAM" id="SignalP"/>
    </source>
</evidence>
<dbReference type="InterPro" id="IPR019734">
    <property type="entry name" value="TPR_rpt"/>
</dbReference>
<evidence type="ECO:0000313" key="5">
    <source>
        <dbReference type="Proteomes" id="UP000266287"/>
    </source>
</evidence>
<feature type="repeat" description="TPR" evidence="1">
    <location>
        <begin position="224"/>
        <end position="257"/>
    </location>
</feature>
<reference evidence="4 5" key="1">
    <citation type="submission" date="2018-08" db="EMBL/GenBank/DDBJ databases">
        <title>Draft genome of candidate division NPL-UPA2 bacterium Unc8 that adapted to ultra-basic serpentinizing groundwater.</title>
        <authorList>
            <person name="Ishii S."/>
            <person name="Suzuki S."/>
            <person name="Nealson K.H."/>
        </authorList>
    </citation>
    <scope>NUCLEOTIDE SEQUENCE [LARGE SCALE GENOMIC DNA]</scope>
    <source>
        <strain evidence="4">Unc8</strain>
    </source>
</reference>
<evidence type="ECO:0000313" key="4">
    <source>
        <dbReference type="EMBL" id="RII01094.1"/>
    </source>
</evidence>
<dbReference type="AlphaFoldDB" id="A0A399FXY5"/>
<dbReference type="SUPFAM" id="SSF48452">
    <property type="entry name" value="TPR-like"/>
    <property type="match status" value="1"/>
</dbReference>
<dbReference type="InterPro" id="IPR011990">
    <property type="entry name" value="TPR-like_helical_dom_sf"/>
</dbReference>
<keyword evidence="2" id="KW-0732">Signal</keyword>
<comment type="caution">
    <text evidence="4">The sequence shown here is derived from an EMBL/GenBank/DDBJ whole genome shotgun (WGS) entry which is preliminary data.</text>
</comment>
<feature type="repeat" description="TPR" evidence="1">
    <location>
        <begin position="175"/>
        <end position="208"/>
    </location>
</feature>
<evidence type="ECO:0000256" key="1">
    <source>
        <dbReference type="PROSITE-ProRule" id="PRU00339"/>
    </source>
</evidence>
<keyword evidence="1" id="KW-0802">TPR repeat</keyword>
<feature type="signal peptide" evidence="2">
    <location>
        <begin position="1"/>
        <end position="22"/>
    </location>
</feature>
<dbReference type="EMBL" id="NDHY01000001">
    <property type="protein sequence ID" value="RII01094.1"/>
    <property type="molecule type" value="Genomic_DNA"/>
</dbReference>
<feature type="chain" id="PRO_5017204209" evidence="2">
    <location>
        <begin position="23"/>
        <end position="566"/>
    </location>
</feature>
<dbReference type="Gene3D" id="2.60.40.3500">
    <property type="match status" value="1"/>
</dbReference>
<dbReference type="Proteomes" id="UP000266287">
    <property type="component" value="Unassembled WGS sequence"/>
</dbReference>
<accession>A0A399FXY5</accession>
<dbReference type="InterPro" id="IPR021731">
    <property type="entry name" value="AMIN_dom"/>
</dbReference>
<dbReference type="PROSITE" id="PS50005">
    <property type="entry name" value="TPR"/>
    <property type="match status" value="2"/>
</dbReference>
<organism evidence="4 5">
    <name type="scientific">candidate division NPL-UPA2 bacterium Unc8</name>
    <dbReference type="NCBI Taxonomy" id="1980939"/>
    <lineage>
        <taxon>Bacteria</taxon>
    </lineage>
</organism>
<protein>
    <submittedName>
        <fullName evidence="4">AMIN domain-containing protein</fullName>
    </submittedName>
</protein>
<proteinExistence type="predicted"/>
<sequence length="566" mass="63791">MERIKKIWVVAALLLVSSSISAHSRVEMIDLKVERVGDDVVITIETAAPVDYRSFTLRNPPRTVVDITGVAFKRAPLSLEVEGIATVSATQYRPDIVRVVADLARPMEAKVSRRRNKIFLRLRVGKELIAEKRAVESAIEAVRKDAGLRAREAAREREKAARITDREAMRRLGEIRRLLDEGKIYLEKGKFTEAAEKFEEVLFLDPGNRVALVYFARASDEAAISEHLLRAQRHFNEGRFHDAITELEKILELSPRHRSAEDLIFTAQKALLDREVEIAKIETGLVRREMMAAVERAAQPMIDYFAAPPPRRVIGELPEEVYRHRAQLLGREVSEFTFKGTPIRDVLSFLSEASGVTIVLDEREIWALHRVTALTVNPMPLSSALSILLRPRGWGYAVKEHYIWVSTKERLALGGGGNPHGGHGGGRTRRDIDRVILQEFEFIGVDLREILSFLARESGISIVMDNELLEEVTKKVVVGEELIDGEITEITEEMTVMKAPAVTVSTVNPMPLSAALSVILRPGGMGYTAEEHYIWVSTEEKIAAGEEGRRVTRFFQLRHPVHREKR</sequence>
<gene>
    <name evidence="4" type="ORF">B9J77_00735</name>
</gene>